<gene>
    <name evidence="4" type="ORF">TrVE_jg2148</name>
</gene>
<dbReference type="InterPro" id="IPR050593">
    <property type="entry name" value="LovG"/>
</dbReference>
<evidence type="ECO:0000259" key="3">
    <source>
        <dbReference type="Pfam" id="PF03959"/>
    </source>
</evidence>
<dbReference type="GO" id="GO:0016787">
    <property type="term" value="F:hydrolase activity"/>
    <property type="evidence" value="ECO:0007669"/>
    <property type="project" value="UniProtKB-KW"/>
</dbReference>
<dbReference type="Pfam" id="PF03959">
    <property type="entry name" value="FSH1"/>
    <property type="match status" value="1"/>
</dbReference>
<dbReference type="SUPFAM" id="SSF53474">
    <property type="entry name" value="alpha/beta-Hydrolases"/>
    <property type="match status" value="1"/>
</dbReference>
<dbReference type="GO" id="GO:0005634">
    <property type="term" value="C:nucleus"/>
    <property type="evidence" value="ECO:0007669"/>
    <property type="project" value="TreeGrafter"/>
</dbReference>
<name>A0A9W7B2S5_9STRA</name>
<dbReference type="Proteomes" id="UP001165160">
    <property type="component" value="Unassembled WGS sequence"/>
</dbReference>
<feature type="transmembrane region" description="Helical" evidence="2">
    <location>
        <begin position="284"/>
        <end position="307"/>
    </location>
</feature>
<dbReference type="PANTHER" id="PTHR48070">
    <property type="entry name" value="ESTERASE OVCA2"/>
    <property type="match status" value="1"/>
</dbReference>
<dbReference type="EMBL" id="BRXX01000020">
    <property type="protein sequence ID" value="GMH82871.1"/>
    <property type="molecule type" value="Genomic_DNA"/>
</dbReference>
<dbReference type="AlphaFoldDB" id="A0A9W7B2S5"/>
<dbReference type="InterPro" id="IPR029058">
    <property type="entry name" value="AB_hydrolase_fold"/>
</dbReference>
<organism evidence="4 5">
    <name type="scientific">Triparma verrucosa</name>
    <dbReference type="NCBI Taxonomy" id="1606542"/>
    <lineage>
        <taxon>Eukaryota</taxon>
        <taxon>Sar</taxon>
        <taxon>Stramenopiles</taxon>
        <taxon>Ochrophyta</taxon>
        <taxon>Bolidophyceae</taxon>
        <taxon>Parmales</taxon>
        <taxon>Triparmaceae</taxon>
        <taxon>Triparma</taxon>
    </lineage>
</organism>
<accession>A0A9W7B2S5</accession>
<keyword evidence="1" id="KW-0378">Hydrolase</keyword>
<comment type="caution">
    <text evidence="4">The sequence shown here is derived from an EMBL/GenBank/DDBJ whole genome shotgun (WGS) entry which is preliminary data.</text>
</comment>
<sequence length="329" mass="36098">MLVKRNKNFCLSRCIATMPWYNSNSVYEMYFWLAIVAAVVATTRATTVSTGCTNTPCRKILALHGGGQTGISFMEQMGDIINRAGDEYEFVFANGPYGNDAGRLWIEDPPGGKGQPTTDPAWDVESTNLLDSVVSENGPFYAIMGYSQGTAAALSYLSHVDAGTFEVAITFCSYVPSTHEGIENRIRAAVPFKIPMFIYMGQLDFIIDNCQSNVYGSLFSNVTRATNPDGGHEPPAPGEPTFDMIFTFLEADHTDGSYTPPAIKSYEEVDADCPNFIEVILQLFWPWLVGLVFLVFGCFACCWRCCCTKCNGKGQSRTGTGAEQEMVTD</sequence>
<dbReference type="PANTHER" id="PTHR48070:SF6">
    <property type="entry name" value="ESTERASE OVCA2"/>
    <property type="match status" value="1"/>
</dbReference>
<keyword evidence="5" id="KW-1185">Reference proteome</keyword>
<dbReference type="Gene3D" id="3.40.50.1820">
    <property type="entry name" value="alpha/beta hydrolase"/>
    <property type="match status" value="1"/>
</dbReference>
<proteinExistence type="predicted"/>
<keyword evidence="2" id="KW-1133">Transmembrane helix</keyword>
<protein>
    <recommendedName>
        <fullName evidence="3">Serine hydrolase domain-containing protein</fullName>
    </recommendedName>
</protein>
<evidence type="ECO:0000256" key="1">
    <source>
        <dbReference type="ARBA" id="ARBA00022801"/>
    </source>
</evidence>
<evidence type="ECO:0000313" key="4">
    <source>
        <dbReference type="EMBL" id="GMH82871.1"/>
    </source>
</evidence>
<evidence type="ECO:0000256" key="2">
    <source>
        <dbReference type="SAM" id="Phobius"/>
    </source>
</evidence>
<keyword evidence="2" id="KW-0812">Transmembrane</keyword>
<reference evidence="5" key="1">
    <citation type="journal article" date="2023" name="Commun. Biol.">
        <title>Genome analysis of Parmales, the sister group of diatoms, reveals the evolutionary specialization of diatoms from phago-mixotrophs to photoautotrophs.</title>
        <authorList>
            <person name="Ban H."/>
            <person name="Sato S."/>
            <person name="Yoshikawa S."/>
            <person name="Yamada K."/>
            <person name="Nakamura Y."/>
            <person name="Ichinomiya M."/>
            <person name="Sato N."/>
            <person name="Blanc-Mathieu R."/>
            <person name="Endo H."/>
            <person name="Kuwata A."/>
            <person name="Ogata H."/>
        </authorList>
    </citation>
    <scope>NUCLEOTIDE SEQUENCE [LARGE SCALE GENOMIC DNA]</scope>
    <source>
        <strain evidence="5">NIES 3699</strain>
    </source>
</reference>
<evidence type="ECO:0000313" key="5">
    <source>
        <dbReference type="Proteomes" id="UP001165160"/>
    </source>
</evidence>
<feature type="domain" description="Serine hydrolase" evidence="3">
    <location>
        <begin position="57"/>
        <end position="235"/>
    </location>
</feature>
<dbReference type="GO" id="GO:0005737">
    <property type="term" value="C:cytoplasm"/>
    <property type="evidence" value="ECO:0007669"/>
    <property type="project" value="TreeGrafter"/>
</dbReference>
<dbReference type="InterPro" id="IPR005645">
    <property type="entry name" value="FSH-like_dom"/>
</dbReference>
<keyword evidence="2" id="KW-0472">Membrane</keyword>